<dbReference type="STRING" id="1318628.MARLIPOL_16944"/>
<proteinExistence type="predicted"/>
<dbReference type="HOGENOM" id="CLU_015046_0_0_6"/>
<comment type="caution">
    <text evidence="4">The sequence shown here is derived from an EMBL/GenBank/DDBJ whole genome shotgun (WGS) entry which is preliminary data.</text>
</comment>
<feature type="coiled-coil region" evidence="1">
    <location>
        <begin position="671"/>
        <end position="745"/>
    </location>
</feature>
<protein>
    <submittedName>
        <fullName evidence="4">GTP-binding protein</fullName>
    </submittedName>
</protein>
<feature type="coiled-coil region" evidence="1">
    <location>
        <begin position="474"/>
        <end position="621"/>
    </location>
</feature>
<dbReference type="Pfam" id="PF13514">
    <property type="entry name" value="AAA_27"/>
    <property type="match status" value="1"/>
</dbReference>
<feature type="coiled-coil region" evidence="1">
    <location>
        <begin position="331"/>
        <end position="422"/>
    </location>
</feature>
<evidence type="ECO:0000256" key="1">
    <source>
        <dbReference type="SAM" id="Coils"/>
    </source>
</evidence>
<dbReference type="EMBL" id="ASAD01000022">
    <property type="protein sequence ID" value="EON90827.1"/>
    <property type="molecule type" value="Genomic_DNA"/>
</dbReference>
<reference evidence="4 5" key="1">
    <citation type="journal article" date="2013" name="Genome Announc.">
        <title>Draft Genome Sequence of the Moderately Halophilic Bacterium Marinobacter lipolyticus Strain SM19.</title>
        <authorList>
            <person name="Papke R.T."/>
            <person name="de la Haba R.R."/>
            <person name="Infante-Dominguez C."/>
            <person name="Perez D."/>
            <person name="Sanchez-Porro C."/>
            <person name="Lapierre P."/>
            <person name="Ventosa A."/>
        </authorList>
    </citation>
    <scope>NUCLEOTIDE SEQUENCE [LARGE SCALE GENOMIC DNA]</scope>
    <source>
        <strain evidence="4 5">SM19</strain>
    </source>
</reference>
<organism evidence="4 5">
    <name type="scientific">Marinobacter lipolyticus SM19</name>
    <dbReference type="NCBI Taxonomy" id="1318628"/>
    <lineage>
        <taxon>Bacteria</taxon>
        <taxon>Pseudomonadati</taxon>
        <taxon>Pseudomonadota</taxon>
        <taxon>Gammaproteobacteria</taxon>
        <taxon>Pseudomonadales</taxon>
        <taxon>Marinobacteraceae</taxon>
        <taxon>Marinobacter</taxon>
    </lineage>
</organism>
<evidence type="ECO:0000313" key="4">
    <source>
        <dbReference type="EMBL" id="EON90827.1"/>
    </source>
</evidence>
<dbReference type="SUPFAM" id="SSF57997">
    <property type="entry name" value="Tropomyosin"/>
    <property type="match status" value="1"/>
</dbReference>
<dbReference type="AlphaFoldDB" id="R8AWY1"/>
<dbReference type="Proteomes" id="UP000016540">
    <property type="component" value="Unassembled WGS sequence"/>
</dbReference>
<name>R8AWY1_9GAMM</name>
<evidence type="ECO:0000259" key="3">
    <source>
        <dbReference type="Pfam" id="PF13514"/>
    </source>
</evidence>
<feature type="compositionally biased region" description="Basic and acidic residues" evidence="2">
    <location>
        <begin position="239"/>
        <end position="249"/>
    </location>
</feature>
<gene>
    <name evidence="4" type="ORF">MARLIPOL_16944</name>
</gene>
<dbReference type="PANTHER" id="PTHR41259">
    <property type="entry name" value="DOUBLE-STRAND BREAK REPAIR RAD50 ATPASE, PUTATIVE-RELATED"/>
    <property type="match status" value="1"/>
</dbReference>
<feature type="domain" description="YhaN AAA" evidence="3">
    <location>
        <begin position="1"/>
        <end position="56"/>
    </location>
</feature>
<evidence type="ECO:0000256" key="2">
    <source>
        <dbReference type="SAM" id="MobiDB-lite"/>
    </source>
</evidence>
<dbReference type="eggNOG" id="COG1196">
    <property type="taxonomic scope" value="Bacteria"/>
</dbReference>
<dbReference type="RefSeq" id="WP_012139600.1">
    <property type="nucleotide sequence ID" value="NZ_KE007329.1"/>
</dbReference>
<feature type="region of interest" description="Disordered" evidence="2">
    <location>
        <begin position="239"/>
        <end position="262"/>
    </location>
</feature>
<sequence>MKLQRLRLEQLRQFRQPLELNELGPGLNLIHGPNESGKSTLVRAIRAAFFERHRSSSVDDLRPWGDSSAAPSVELDFECQGVQWQLRKRFLQQKRCDLQVAGESYSGEEAEDKLADLLGFQFAPRGASQDKHWGIPGLLWVEQGSGQNVHDAVAYAGDHLKSALNSLLGEVASSGGDDVIQQVQAQRAELLTATGKPRGDYARLSEEQSQLAAELEALDERVAHYQSMVDRLGELRQRHQRNEQERPWEAARQSQQEAENRFREIEQWQQEQKREQQALDDCRQTLELLRRQQQQSQVAARKLNEREQTLAHCKETVNTLKTREEQVTVAQQQARKAYDKARQQVRVAKEQEQCNRLDNDIKQLRLQLETLGKNLEKARAHQAEHQETRNQQQANPLDLEALEALRKTQRQLEQERIRSQAIATRLHYALESGQALTLNGQSLQGEGDELLLEATTLALPGIGELTITPGGDDLARVQRQLERLQESYDNQLKSMKVDSPEQAGKLAEQQAQRKETIQRLEALLASIAPQGVDVLESQQQEFTRRLEQLQSEQKALSEIPGEPLSLTSAEAALDMAEQQLREADGKLQEHSKQLFAATQALENAQAEWQQLKRELENPERQAAEQSLQTQIAEAGERETRLQQSVGKRQEQIDEARPELLQQDMARFKASAEQLERSHQQEALELASLESKLESQGAEGLEEQREEMAARLEHVVRRYTELRRRAEALDLLLTLLQEKRKALTRRLQAPLQKHLNHYLGVLFPKANLDVDDNLIPGQLTRAGQQGQETGDVLDLSFGAREQMGLISRLAYADLLQEAGRPTLIILDDTLVHSDRQRLDQMKRILFDAASRHQVLLFTCHPENWQDLGVAPRDLEALKTTD</sequence>
<keyword evidence="1" id="KW-0175">Coiled coil</keyword>
<dbReference type="SUPFAM" id="SSF52540">
    <property type="entry name" value="P-loop containing nucleoside triphosphate hydrolases"/>
    <property type="match status" value="1"/>
</dbReference>
<accession>R8AWY1</accession>
<dbReference type="OrthoDB" id="9764467at2"/>
<dbReference type="PATRIC" id="fig|1318628.3.peg.3386"/>
<keyword evidence="5" id="KW-1185">Reference proteome</keyword>
<dbReference type="PANTHER" id="PTHR41259:SF1">
    <property type="entry name" value="DOUBLE-STRAND BREAK REPAIR RAD50 ATPASE, PUTATIVE-RELATED"/>
    <property type="match status" value="1"/>
</dbReference>
<dbReference type="InterPro" id="IPR038734">
    <property type="entry name" value="YhaN_AAA"/>
</dbReference>
<dbReference type="Gene3D" id="3.40.50.300">
    <property type="entry name" value="P-loop containing nucleotide triphosphate hydrolases"/>
    <property type="match status" value="2"/>
</dbReference>
<evidence type="ECO:0000313" key="5">
    <source>
        <dbReference type="Proteomes" id="UP000016540"/>
    </source>
</evidence>
<dbReference type="InterPro" id="IPR027417">
    <property type="entry name" value="P-loop_NTPase"/>
</dbReference>